<name>I4AL47_BERLS</name>
<evidence type="ECO:0000259" key="1">
    <source>
        <dbReference type="PROSITE" id="PS51186"/>
    </source>
</evidence>
<dbReference type="AlphaFoldDB" id="I4AL47"/>
<dbReference type="EMBL" id="CP003345">
    <property type="protein sequence ID" value="AFM04682.1"/>
    <property type="molecule type" value="Genomic_DNA"/>
</dbReference>
<organism evidence="2 3">
    <name type="scientific">Bernardetia litoralis (strain ATCC 23117 / DSM 6794 / NBRC 15988 / NCIMB 1366 / Fx l1 / Sio-4)</name>
    <name type="common">Flexibacter litoralis</name>
    <dbReference type="NCBI Taxonomy" id="880071"/>
    <lineage>
        <taxon>Bacteria</taxon>
        <taxon>Pseudomonadati</taxon>
        <taxon>Bacteroidota</taxon>
        <taxon>Cytophagia</taxon>
        <taxon>Cytophagales</taxon>
        <taxon>Bernardetiaceae</taxon>
        <taxon>Bernardetia</taxon>
    </lineage>
</organism>
<dbReference type="STRING" id="880071.Fleli_2309"/>
<dbReference type="PANTHER" id="PTHR43792:SF1">
    <property type="entry name" value="N-ACETYLTRANSFERASE DOMAIN-CONTAINING PROTEIN"/>
    <property type="match status" value="1"/>
</dbReference>
<dbReference type="RefSeq" id="WP_014798128.1">
    <property type="nucleotide sequence ID" value="NC_018018.1"/>
</dbReference>
<dbReference type="PROSITE" id="PS51186">
    <property type="entry name" value="GNAT"/>
    <property type="match status" value="1"/>
</dbReference>
<reference evidence="3" key="1">
    <citation type="submission" date="2012-06" db="EMBL/GenBank/DDBJ databases">
        <title>The complete genome of Flexibacter litoralis DSM 6794.</title>
        <authorList>
            <person name="Lucas S."/>
            <person name="Copeland A."/>
            <person name="Lapidus A."/>
            <person name="Glavina del Rio T."/>
            <person name="Dalin E."/>
            <person name="Tice H."/>
            <person name="Bruce D."/>
            <person name="Goodwin L."/>
            <person name="Pitluck S."/>
            <person name="Peters L."/>
            <person name="Ovchinnikova G."/>
            <person name="Lu M."/>
            <person name="Kyrpides N."/>
            <person name="Mavromatis K."/>
            <person name="Ivanova N."/>
            <person name="Brettin T."/>
            <person name="Detter J.C."/>
            <person name="Han C."/>
            <person name="Larimer F."/>
            <person name="Land M."/>
            <person name="Hauser L."/>
            <person name="Markowitz V."/>
            <person name="Cheng J.-F."/>
            <person name="Hugenholtz P."/>
            <person name="Woyke T."/>
            <person name="Wu D."/>
            <person name="Spring S."/>
            <person name="Lang E."/>
            <person name="Kopitz M."/>
            <person name="Brambilla E."/>
            <person name="Klenk H.-P."/>
            <person name="Eisen J.A."/>
        </authorList>
    </citation>
    <scope>NUCLEOTIDE SEQUENCE [LARGE SCALE GENOMIC DNA]</scope>
    <source>
        <strain evidence="3">ATCC 23117 / DSM 6794 / NBRC 15988 / NCIMB 1366 / Sio-4</strain>
    </source>
</reference>
<keyword evidence="3" id="KW-1185">Reference proteome</keyword>
<dbReference type="Gene3D" id="3.40.630.30">
    <property type="match status" value="1"/>
</dbReference>
<dbReference type="GO" id="GO:0016747">
    <property type="term" value="F:acyltransferase activity, transferring groups other than amino-acyl groups"/>
    <property type="evidence" value="ECO:0007669"/>
    <property type="project" value="InterPro"/>
</dbReference>
<dbReference type="KEGG" id="fli:Fleli_2309"/>
<proteinExistence type="predicted"/>
<evidence type="ECO:0000313" key="2">
    <source>
        <dbReference type="EMBL" id="AFM04682.1"/>
    </source>
</evidence>
<keyword evidence="2" id="KW-0687">Ribonucleoprotein</keyword>
<dbReference type="SUPFAM" id="SSF55729">
    <property type="entry name" value="Acyl-CoA N-acyltransferases (Nat)"/>
    <property type="match status" value="1"/>
</dbReference>
<dbReference type="HOGENOM" id="CLU_013985_3_1_10"/>
<dbReference type="PANTHER" id="PTHR43792">
    <property type="entry name" value="GNAT FAMILY, PUTATIVE (AFU_ORTHOLOGUE AFUA_3G00765)-RELATED-RELATED"/>
    <property type="match status" value="1"/>
</dbReference>
<feature type="domain" description="N-acetyltransferase" evidence="1">
    <location>
        <begin position="9"/>
        <end position="168"/>
    </location>
</feature>
<dbReference type="Proteomes" id="UP000006054">
    <property type="component" value="Chromosome"/>
</dbReference>
<keyword evidence="2" id="KW-0808">Transferase</keyword>
<protein>
    <submittedName>
        <fullName evidence="2">Acetyltransferase, ribosomal protein N-acetylase</fullName>
    </submittedName>
</protein>
<sequence length="168" mass="19295">MKILETERLIIEEANLSDASFFLRLLNSPNWLEFIGDRNIKSLEDATKYVQESLIGSYKEKGFGFYKMSLRANNEPIGAIGFLKREYLEFPDIGYAILPNYESKGYVSEAAKAVLEYGKNKLQLKEIVAFTTEENLASQKILLKIGLYFIDKRILDGEECVYYSTEKC</sequence>
<dbReference type="Pfam" id="PF13302">
    <property type="entry name" value="Acetyltransf_3"/>
    <property type="match status" value="1"/>
</dbReference>
<dbReference type="eggNOG" id="COG1670">
    <property type="taxonomic scope" value="Bacteria"/>
</dbReference>
<dbReference type="InterPro" id="IPR016181">
    <property type="entry name" value="Acyl_CoA_acyltransferase"/>
</dbReference>
<dbReference type="InterPro" id="IPR051531">
    <property type="entry name" value="N-acetyltransferase"/>
</dbReference>
<keyword evidence="2" id="KW-0689">Ribosomal protein</keyword>
<evidence type="ECO:0000313" key="3">
    <source>
        <dbReference type="Proteomes" id="UP000006054"/>
    </source>
</evidence>
<gene>
    <name evidence="2" type="ordered locus">Fleli_2309</name>
</gene>
<accession>I4AL47</accession>
<dbReference type="GO" id="GO:0005840">
    <property type="term" value="C:ribosome"/>
    <property type="evidence" value="ECO:0007669"/>
    <property type="project" value="UniProtKB-KW"/>
</dbReference>
<dbReference type="InterPro" id="IPR000182">
    <property type="entry name" value="GNAT_dom"/>
</dbReference>
<dbReference type="OrthoDB" id="9798081at2"/>